<gene>
    <name evidence="2" type="ORF">BJX68DRAFT_64820</name>
</gene>
<feature type="region of interest" description="Disordered" evidence="1">
    <location>
        <begin position="165"/>
        <end position="185"/>
    </location>
</feature>
<dbReference type="EMBL" id="JBFXLR010000016">
    <property type="protein sequence ID" value="KAL2852357.1"/>
    <property type="molecule type" value="Genomic_DNA"/>
</dbReference>
<organism evidence="2 3">
    <name type="scientific">Aspergillus pseudodeflectus</name>
    <dbReference type="NCBI Taxonomy" id="176178"/>
    <lineage>
        <taxon>Eukaryota</taxon>
        <taxon>Fungi</taxon>
        <taxon>Dikarya</taxon>
        <taxon>Ascomycota</taxon>
        <taxon>Pezizomycotina</taxon>
        <taxon>Eurotiomycetes</taxon>
        <taxon>Eurotiomycetidae</taxon>
        <taxon>Eurotiales</taxon>
        <taxon>Aspergillaceae</taxon>
        <taxon>Aspergillus</taxon>
        <taxon>Aspergillus subgen. Nidulantes</taxon>
    </lineage>
</organism>
<evidence type="ECO:0000256" key="1">
    <source>
        <dbReference type="SAM" id="MobiDB-lite"/>
    </source>
</evidence>
<accession>A0ABR4KM69</accession>
<evidence type="ECO:0000313" key="2">
    <source>
        <dbReference type="EMBL" id="KAL2852357.1"/>
    </source>
</evidence>
<dbReference type="GeneID" id="98164713"/>
<sequence>MRTHHNLACLWKRPLTPFVRGLAISLPEEDCSFDLSAFASPYFSQVLNAVDPDTWDFHYDPESQVFKLIPLPRAVHESFDWFLRDTLAYNTPWLTRDGRRHLQVSGGHGHRMTGSVPSTLANRKAQAVTKCPDSAVVFGNKRVEPLIPTVANSFSTSYQCRKHRQTRPLHHRFDPRSAPTKIPAV</sequence>
<dbReference type="Proteomes" id="UP001610444">
    <property type="component" value="Unassembled WGS sequence"/>
</dbReference>
<keyword evidence="3" id="KW-1185">Reference proteome</keyword>
<evidence type="ECO:0000313" key="3">
    <source>
        <dbReference type="Proteomes" id="UP001610444"/>
    </source>
</evidence>
<reference evidence="2 3" key="1">
    <citation type="submission" date="2024-07" db="EMBL/GenBank/DDBJ databases">
        <title>Section-level genome sequencing and comparative genomics of Aspergillus sections Usti and Cavernicolus.</title>
        <authorList>
            <consortium name="Lawrence Berkeley National Laboratory"/>
            <person name="Nybo J.L."/>
            <person name="Vesth T.C."/>
            <person name="Theobald S."/>
            <person name="Frisvad J.C."/>
            <person name="Larsen T.O."/>
            <person name="Kjaerboelling I."/>
            <person name="Rothschild-Mancinelli K."/>
            <person name="Lyhne E.K."/>
            <person name="Kogle M.E."/>
            <person name="Barry K."/>
            <person name="Clum A."/>
            <person name="Na H."/>
            <person name="Ledsgaard L."/>
            <person name="Lin J."/>
            <person name="Lipzen A."/>
            <person name="Kuo A."/>
            <person name="Riley R."/>
            <person name="Mondo S."/>
            <person name="LaButti K."/>
            <person name="Haridas S."/>
            <person name="Pangalinan J."/>
            <person name="Salamov A.A."/>
            <person name="Simmons B.A."/>
            <person name="Magnuson J.K."/>
            <person name="Chen J."/>
            <person name="Drula E."/>
            <person name="Henrissat B."/>
            <person name="Wiebenga A."/>
            <person name="Lubbers R.J."/>
            <person name="Gomes A.C."/>
            <person name="Macurrencykelacurrency M.R."/>
            <person name="Stajich J."/>
            <person name="Grigoriev I.V."/>
            <person name="Mortensen U.H."/>
            <person name="De vries R.P."/>
            <person name="Baker S.E."/>
            <person name="Andersen M.R."/>
        </authorList>
    </citation>
    <scope>NUCLEOTIDE SEQUENCE [LARGE SCALE GENOMIC DNA]</scope>
    <source>
        <strain evidence="2 3">CBS 756.74</strain>
    </source>
</reference>
<comment type="caution">
    <text evidence="2">The sequence shown here is derived from an EMBL/GenBank/DDBJ whole genome shotgun (WGS) entry which is preliminary data.</text>
</comment>
<proteinExistence type="predicted"/>
<dbReference type="RefSeq" id="XP_070900360.1">
    <property type="nucleotide sequence ID" value="XM_071049549.1"/>
</dbReference>
<name>A0ABR4KM69_9EURO</name>
<protein>
    <submittedName>
        <fullName evidence="2">Uncharacterized protein</fullName>
    </submittedName>
</protein>